<feature type="transmembrane region" description="Helical" evidence="1">
    <location>
        <begin position="97"/>
        <end position="115"/>
    </location>
</feature>
<keyword evidence="1" id="KW-0812">Transmembrane</keyword>
<reference evidence="2 3" key="1">
    <citation type="submission" date="2020-08" db="EMBL/GenBank/DDBJ databases">
        <title>Amycolatopsis sp. nov. DR6-1 isolated from Dendrobium heterocarpum.</title>
        <authorList>
            <person name="Tedsree N."/>
            <person name="Kuncharoen N."/>
            <person name="Likhitwitayawuid K."/>
            <person name="Tanasupawat S."/>
        </authorList>
    </citation>
    <scope>NUCLEOTIDE SEQUENCE [LARGE SCALE GENOMIC DNA]</scope>
    <source>
        <strain evidence="2 3">DR6-1</strain>
    </source>
</reference>
<gene>
    <name evidence="2" type="ORF">H4281_07370</name>
</gene>
<feature type="transmembrane region" description="Helical" evidence="1">
    <location>
        <begin position="46"/>
        <end position="66"/>
    </location>
</feature>
<dbReference type="EMBL" id="JACGZW010000002">
    <property type="protein sequence ID" value="MBB1152944.1"/>
    <property type="molecule type" value="Genomic_DNA"/>
</dbReference>
<sequence length="131" mass="13969">MTAPVAPADLKQARIFMWIQVALSAIGPLLLAGMAGVSLVELISLTQLYIAITYATAIALAVCAVVLPKRRQWAYVTAAVIESLLVLNSLVTLLSKGLPGILPLIFAGLALRALLTRDVRTWFFPQQPSAG</sequence>
<organism evidence="2 3">
    <name type="scientific">Amycolatopsis dendrobii</name>
    <dbReference type="NCBI Taxonomy" id="2760662"/>
    <lineage>
        <taxon>Bacteria</taxon>
        <taxon>Bacillati</taxon>
        <taxon>Actinomycetota</taxon>
        <taxon>Actinomycetes</taxon>
        <taxon>Pseudonocardiales</taxon>
        <taxon>Pseudonocardiaceae</taxon>
        <taxon>Amycolatopsis</taxon>
    </lineage>
</organism>
<protein>
    <submittedName>
        <fullName evidence="2">Uncharacterized protein</fullName>
    </submittedName>
</protein>
<evidence type="ECO:0000256" key="1">
    <source>
        <dbReference type="SAM" id="Phobius"/>
    </source>
</evidence>
<dbReference type="Proteomes" id="UP000526734">
    <property type="component" value="Unassembled WGS sequence"/>
</dbReference>
<evidence type="ECO:0000313" key="3">
    <source>
        <dbReference type="Proteomes" id="UP000526734"/>
    </source>
</evidence>
<accession>A0A7W3VTT5</accession>
<dbReference type="RefSeq" id="WP_182890068.1">
    <property type="nucleotide sequence ID" value="NZ_JACGZW010000002.1"/>
</dbReference>
<name>A0A7W3VTT5_9PSEU</name>
<evidence type="ECO:0000313" key="2">
    <source>
        <dbReference type="EMBL" id="MBB1152944.1"/>
    </source>
</evidence>
<feature type="transmembrane region" description="Helical" evidence="1">
    <location>
        <begin position="73"/>
        <end position="91"/>
    </location>
</feature>
<keyword evidence="3" id="KW-1185">Reference proteome</keyword>
<dbReference type="AlphaFoldDB" id="A0A7W3VTT5"/>
<comment type="caution">
    <text evidence="2">The sequence shown here is derived from an EMBL/GenBank/DDBJ whole genome shotgun (WGS) entry which is preliminary data.</text>
</comment>
<keyword evidence="1" id="KW-0472">Membrane</keyword>
<feature type="transmembrane region" description="Helical" evidence="1">
    <location>
        <begin position="15"/>
        <end position="40"/>
    </location>
</feature>
<keyword evidence="1" id="KW-1133">Transmembrane helix</keyword>
<proteinExistence type="predicted"/>